<dbReference type="InterPro" id="IPR000073">
    <property type="entry name" value="AB_hydrolase_1"/>
</dbReference>
<comment type="caution">
    <text evidence="2">The sequence shown here is derived from an EMBL/GenBank/DDBJ whole genome shotgun (WGS) entry which is preliminary data.</text>
</comment>
<dbReference type="InterPro" id="IPR029058">
    <property type="entry name" value="AB_hydrolase_fold"/>
</dbReference>
<feature type="domain" description="Serine aminopeptidase S33" evidence="1">
    <location>
        <begin position="24"/>
        <end position="249"/>
    </location>
</feature>
<dbReference type="RefSeq" id="WP_187996676.1">
    <property type="nucleotide sequence ID" value="NZ_JACEXG010000003.1"/>
</dbReference>
<dbReference type="InterPro" id="IPR051044">
    <property type="entry name" value="MAG_DAG_Lipase"/>
</dbReference>
<evidence type="ECO:0000313" key="3">
    <source>
        <dbReference type="Proteomes" id="UP000705983"/>
    </source>
</evidence>
<organism evidence="2 3">
    <name type="scientific">Flaviflexus equikiangi</name>
    <dbReference type="NCBI Taxonomy" id="2758573"/>
    <lineage>
        <taxon>Bacteria</taxon>
        <taxon>Bacillati</taxon>
        <taxon>Actinomycetota</taxon>
        <taxon>Actinomycetes</taxon>
        <taxon>Actinomycetales</taxon>
        <taxon>Actinomycetaceae</taxon>
        <taxon>Flaviflexus</taxon>
    </lineage>
</organism>
<accession>A0ABS2TFD9</accession>
<name>A0ABS2TFD9_9ACTO</name>
<proteinExistence type="predicted"/>
<reference evidence="3" key="1">
    <citation type="submission" date="2021-02" db="EMBL/GenBank/DDBJ databases">
        <title>Leucobacter sp. CX169.</title>
        <authorList>
            <person name="Cheng Y."/>
        </authorList>
    </citation>
    <scope>NUCLEOTIDE SEQUENCE [LARGE SCALE GENOMIC DNA]</scope>
    <source>
        <strain evidence="3">JY899</strain>
    </source>
</reference>
<dbReference type="Gene3D" id="3.40.50.1820">
    <property type="entry name" value="alpha/beta hydrolase"/>
    <property type="match status" value="1"/>
</dbReference>
<dbReference type="EMBL" id="JAFFJS010000003">
    <property type="protein sequence ID" value="MBM9433366.1"/>
    <property type="molecule type" value="Genomic_DNA"/>
</dbReference>
<dbReference type="Proteomes" id="UP000705983">
    <property type="component" value="Unassembled WGS sequence"/>
</dbReference>
<sequence length="273" mass="30698">MPERMHPSFDGTKLFVRRDIPDMPKAIVLIVHGLCEHQGRYDDMVRALNDTGIGVYRFDHRGHGRSEGERTYFASWDEPIDDTNAVLDLAIEQNPDLPIFLIGHSMGGYAVAGHGLKYPGRVDGVVTSGAVVYDHLRFFANMPSGQDPHARLPNELGEGVCSVKAVRDAYAADDHNSTTFTVGLCYAIRDGLAHIAENIGSYREPILLLHGEKDSLVSPRDSMTMFENISSEDRQLKIYGNLFHEIFNEYARDEVIQDVNRWILNRAYAKHLL</sequence>
<dbReference type="PRINTS" id="PR00111">
    <property type="entry name" value="ABHYDROLASE"/>
</dbReference>
<protein>
    <submittedName>
        <fullName evidence="2">Lysophospholipase</fullName>
    </submittedName>
</protein>
<dbReference type="SUPFAM" id="SSF53474">
    <property type="entry name" value="alpha/beta-Hydrolases"/>
    <property type="match status" value="1"/>
</dbReference>
<dbReference type="Pfam" id="PF12146">
    <property type="entry name" value="Hydrolase_4"/>
    <property type="match status" value="1"/>
</dbReference>
<gene>
    <name evidence="2" type="ORF">JVW63_06625</name>
</gene>
<evidence type="ECO:0000259" key="1">
    <source>
        <dbReference type="Pfam" id="PF12146"/>
    </source>
</evidence>
<dbReference type="PANTHER" id="PTHR11614">
    <property type="entry name" value="PHOSPHOLIPASE-RELATED"/>
    <property type="match status" value="1"/>
</dbReference>
<keyword evidence="3" id="KW-1185">Reference proteome</keyword>
<evidence type="ECO:0000313" key="2">
    <source>
        <dbReference type="EMBL" id="MBM9433366.1"/>
    </source>
</evidence>
<dbReference type="InterPro" id="IPR022742">
    <property type="entry name" value="Hydrolase_4"/>
</dbReference>